<accession>A0AAV2L905</accession>
<gene>
    <name evidence="1" type="ORF">KC01_LOCUS26136</name>
</gene>
<proteinExistence type="predicted"/>
<reference evidence="1 2" key="1">
    <citation type="submission" date="2024-04" db="EMBL/GenBank/DDBJ databases">
        <authorList>
            <person name="Waldvogel A.-M."/>
            <person name="Schoenle A."/>
        </authorList>
    </citation>
    <scope>NUCLEOTIDE SEQUENCE [LARGE SCALE GENOMIC DNA]</scope>
</reference>
<dbReference type="Proteomes" id="UP001497482">
    <property type="component" value="Chromosome 22"/>
</dbReference>
<protein>
    <submittedName>
        <fullName evidence="1">Uncharacterized protein</fullName>
    </submittedName>
</protein>
<evidence type="ECO:0000313" key="2">
    <source>
        <dbReference type="Proteomes" id="UP001497482"/>
    </source>
</evidence>
<keyword evidence="2" id="KW-1185">Reference proteome</keyword>
<dbReference type="AlphaFoldDB" id="A0AAV2L905"/>
<evidence type="ECO:0000313" key="1">
    <source>
        <dbReference type="EMBL" id="CAL1597640.1"/>
    </source>
</evidence>
<dbReference type="EMBL" id="OZ035844">
    <property type="protein sequence ID" value="CAL1597640.1"/>
    <property type="molecule type" value="Genomic_DNA"/>
</dbReference>
<name>A0AAV2L905_KNICA</name>
<sequence length="211" mass="23018">MKNALVFWPCNPAALNPELRTPPPPRSLATFGKANNSGARVEARHCGGREPRLRSHRSGQATLRRSAVAGHGIRAEVVGAWGGVGGVGGLSRRWPHSHWTKEKPATLTPPPLHWLLPVYTDSSPSELTPPFTLTPPPLHWSLPLYTDPSPSELTPPFTLTPPPLHWSLPLYTDPSPSELTPPFTMTPPPLHWLLPLYTDSSPSTLTSPPLH</sequence>
<organism evidence="1 2">
    <name type="scientific">Knipowitschia caucasica</name>
    <name type="common">Caucasian dwarf goby</name>
    <name type="synonym">Pomatoschistus caucasicus</name>
    <dbReference type="NCBI Taxonomy" id="637954"/>
    <lineage>
        <taxon>Eukaryota</taxon>
        <taxon>Metazoa</taxon>
        <taxon>Chordata</taxon>
        <taxon>Craniata</taxon>
        <taxon>Vertebrata</taxon>
        <taxon>Euteleostomi</taxon>
        <taxon>Actinopterygii</taxon>
        <taxon>Neopterygii</taxon>
        <taxon>Teleostei</taxon>
        <taxon>Neoteleostei</taxon>
        <taxon>Acanthomorphata</taxon>
        <taxon>Gobiaria</taxon>
        <taxon>Gobiiformes</taxon>
        <taxon>Gobioidei</taxon>
        <taxon>Gobiidae</taxon>
        <taxon>Gobiinae</taxon>
        <taxon>Knipowitschia</taxon>
    </lineage>
</organism>